<dbReference type="InterPro" id="IPR036477">
    <property type="entry name" value="Formyl_transf_N_sf"/>
</dbReference>
<dbReference type="InterPro" id="IPR004607">
    <property type="entry name" value="GART"/>
</dbReference>
<feature type="binding site" evidence="4">
    <location>
        <begin position="135"/>
        <end position="137"/>
    </location>
    <ligand>
        <name>N(1)-(5-phospho-beta-D-ribosyl)glycinamide</name>
        <dbReference type="ChEBI" id="CHEBI:143788"/>
    </ligand>
</feature>
<feature type="site" description="Raises pKa of active site His" evidence="4">
    <location>
        <position position="269"/>
    </location>
</feature>
<dbReference type="CDD" id="cd08645">
    <property type="entry name" value="FMT_core_GART"/>
    <property type="match status" value="1"/>
</dbReference>
<keyword evidence="2 4" id="KW-0808">Transferase</keyword>
<dbReference type="PANTHER" id="PTHR43369">
    <property type="entry name" value="PHOSPHORIBOSYLGLYCINAMIDE FORMYLTRANSFERASE"/>
    <property type="match status" value="1"/>
</dbReference>
<keyword evidence="5" id="KW-0812">Transmembrane</keyword>
<evidence type="ECO:0000259" key="6">
    <source>
        <dbReference type="Pfam" id="PF00551"/>
    </source>
</evidence>
<dbReference type="EMBL" id="AP029612">
    <property type="protein sequence ID" value="BFG70739.1"/>
    <property type="molecule type" value="Genomic_DNA"/>
</dbReference>
<dbReference type="PANTHER" id="PTHR43369:SF2">
    <property type="entry name" value="PHOSPHORIBOSYLGLYCINAMIDE FORMYLTRANSFERASE"/>
    <property type="match status" value="1"/>
</dbReference>
<dbReference type="GO" id="GO:0005829">
    <property type="term" value="C:cytosol"/>
    <property type="evidence" value="ECO:0007669"/>
    <property type="project" value="TreeGrafter"/>
</dbReference>
<feature type="domain" description="Formyl transferase N-terminal" evidence="6">
    <location>
        <begin position="125"/>
        <end position="305"/>
    </location>
</feature>
<comment type="caution">
    <text evidence="4">Lacks conserved residue(s) required for the propagation of feature annotation.</text>
</comment>
<feature type="binding site" evidence="4">
    <location>
        <position position="226"/>
    </location>
    <ligand>
        <name>(6R)-10-formyltetrahydrofolate</name>
        <dbReference type="ChEBI" id="CHEBI:195366"/>
    </ligand>
</feature>
<dbReference type="Pfam" id="PF00551">
    <property type="entry name" value="Formyl_trans_N"/>
    <property type="match status" value="1"/>
</dbReference>
<feature type="transmembrane region" description="Helical" evidence="5">
    <location>
        <begin position="50"/>
        <end position="78"/>
    </location>
</feature>
<dbReference type="HAMAP" id="MF_01930">
    <property type="entry name" value="PurN"/>
    <property type="match status" value="1"/>
</dbReference>
<evidence type="ECO:0000256" key="4">
    <source>
        <dbReference type="HAMAP-Rule" id="MF_01930"/>
    </source>
</evidence>
<evidence type="ECO:0000256" key="5">
    <source>
        <dbReference type="SAM" id="Phobius"/>
    </source>
</evidence>
<dbReference type="NCBIfam" id="TIGR00639">
    <property type="entry name" value="PurN"/>
    <property type="match status" value="1"/>
</dbReference>
<sequence length="314" mass="35249">MFRRLKEKWKLTWTGFILVFTTFALGGSLCGYAGKKLMVFTSLEKGPLYYIVYIIMVTIIWPICVLTVSIPMGQFPFFKKYLAKMWKRISGGGKSEKGEVKGETEVHGPWTMDHGQNPNQTSDIKRIAIFASGAGSNAAKIIEHLKDHPNIQVALIVCNKPGAGVIQIAASHQIPVLMIEKEKFFRGNAYVDEIQHKEGIDFIVLAGFLWKVPTALIHAYPNKIINIHPALLPKYGGKGMYGMYVHQAVIEAGEKESGITIHYVNEHFDEGETIFQAKCEVTQEDTPETLAQKIHQLEHNHFPRIVESTVLAKI</sequence>
<evidence type="ECO:0000256" key="1">
    <source>
        <dbReference type="ARBA" id="ARBA00005054"/>
    </source>
</evidence>
<comment type="function">
    <text evidence="4">Catalyzes the transfer of a formyl group from 10-formyltetrahydrofolate to 5-phospho-ribosyl-glycinamide (GAR), producing 5-phospho-ribosyl-N-formylglycinamide (FGAR) and tetrahydrofolate.</text>
</comment>
<dbReference type="AlphaFoldDB" id="A0AAT9GJ95"/>
<dbReference type="GO" id="GO:0004644">
    <property type="term" value="F:phosphoribosylglycinamide formyltransferase activity"/>
    <property type="evidence" value="ECO:0007669"/>
    <property type="project" value="UniProtKB-UniRule"/>
</dbReference>
<comment type="pathway">
    <text evidence="1 4">Purine metabolism; IMP biosynthesis via de novo pathway; N(2)-formyl-N(1)-(5-phospho-D-ribosyl)glycinamide from N(1)-(5-phospho-D-ribosyl)glycinamide (10-formyl THF route): step 1/1.</text>
</comment>
<dbReference type="InterPro" id="IPR002376">
    <property type="entry name" value="Formyl_transf_N"/>
</dbReference>
<dbReference type="EC" id="2.1.2.2" evidence="4"/>
<dbReference type="Gene3D" id="3.40.50.170">
    <property type="entry name" value="Formyl transferase, N-terminal domain"/>
    <property type="match status" value="1"/>
</dbReference>
<dbReference type="GO" id="GO:0006189">
    <property type="term" value="P:'de novo' IMP biosynthetic process"/>
    <property type="evidence" value="ECO:0007669"/>
    <property type="project" value="UniProtKB-UniRule"/>
</dbReference>
<dbReference type="RefSeq" id="WP_353548378.1">
    <property type="nucleotide sequence ID" value="NZ_AP029612.1"/>
</dbReference>
<keyword evidence="5" id="KW-0472">Membrane</keyword>
<feature type="active site" description="Proton donor" evidence="4">
    <location>
        <position position="228"/>
    </location>
</feature>
<gene>
    <name evidence="4" type="primary">purN</name>
    <name evidence="7" type="ORF">KACHI17_16200</name>
</gene>
<comment type="catalytic activity">
    <reaction evidence="4">
        <text>N(1)-(5-phospho-beta-D-ribosyl)glycinamide + (6R)-10-formyltetrahydrofolate = N(2)-formyl-N(1)-(5-phospho-beta-D-ribosyl)glycinamide + (6S)-5,6,7,8-tetrahydrofolate + H(+)</text>
        <dbReference type="Rhea" id="RHEA:15053"/>
        <dbReference type="ChEBI" id="CHEBI:15378"/>
        <dbReference type="ChEBI" id="CHEBI:57453"/>
        <dbReference type="ChEBI" id="CHEBI:143788"/>
        <dbReference type="ChEBI" id="CHEBI:147286"/>
        <dbReference type="ChEBI" id="CHEBI:195366"/>
        <dbReference type="EC" id="2.1.2.2"/>
    </reaction>
</comment>
<proteinExistence type="inferred from homology"/>
<keyword evidence="5" id="KW-1133">Transmembrane helix</keyword>
<evidence type="ECO:0000256" key="2">
    <source>
        <dbReference type="ARBA" id="ARBA00022679"/>
    </source>
</evidence>
<comment type="similarity">
    <text evidence="4">Belongs to the GART family.</text>
</comment>
<name>A0AAT9GJ95_9BACT</name>
<accession>A0AAT9GJ95</accession>
<evidence type="ECO:0000256" key="3">
    <source>
        <dbReference type="ARBA" id="ARBA00022755"/>
    </source>
</evidence>
<protein>
    <recommendedName>
        <fullName evidence="4">Phosphoribosylglycinamide formyltransferase</fullName>
        <ecNumber evidence="4">2.1.2.2</ecNumber>
    </recommendedName>
    <alternativeName>
        <fullName evidence="4">5'-phosphoribosylglycinamide transformylase</fullName>
    </alternativeName>
    <alternativeName>
        <fullName evidence="4">GAR transformylase</fullName>
        <shortName evidence="4">GART</shortName>
    </alternativeName>
</protein>
<evidence type="ECO:0000313" key="7">
    <source>
        <dbReference type="EMBL" id="BFG70739.1"/>
    </source>
</evidence>
<organism evidence="7">
    <name type="scientific">Sediminibacterium sp. KACHI17</name>
    <dbReference type="NCBI Taxonomy" id="1751071"/>
    <lineage>
        <taxon>Bacteria</taxon>
        <taxon>Pseudomonadati</taxon>
        <taxon>Bacteroidota</taxon>
        <taxon>Chitinophagia</taxon>
        <taxon>Chitinophagales</taxon>
        <taxon>Chitinophagaceae</taxon>
        <taxon>Sediminibacterium</taxon>
    </lineage>
</organism>
<keyword evidence="3 4" id="KW-0658">Purine biosynthesis</keyword>
<dbReference type="SUPFAM" id="SSF53328">
    <property type="entry name" value="Formyltransferase"/>
    <property type="match status" value="1"/>
</dbReference>
<reference evidence="7" key="1">
    <citation type="submission" date="2024-02" db="EMBL/GenBank/DDBJ databases">
        <title>Sediminibacterium planktonica sp. nov. and Sediminibacterium longus sp. nov., isolated from surface lake and river water.</title>
        <authorList>
            <person name="Watanabe K."/>
            <person name="Takemine S."/>
            <person name="Ishii Y."/>
            <person name="Ogata Y."/>
            <person name="Shindo C."/>
            <person name="Suda W."/>
        </authorList>
    </citation>
    <scope>NUCLEOTIDE SEQUENCE</scope>
    <source>
        <strain evidence="7">KACHI17</strain>
    </source>
</reference>
<feature type="binding site" evidence="4">
    <location>
        <position position="186"/>
    </location>
    <ligand>
        <name>(6R)-10-formyltetrahydrofolate</name>
        <dbReference type="ChEBI" id="CHEBI:195366"/>
    </ligand>
</feature>